<feature type="transmembrane region" description="Helical" evidence="1">
    <location>
        <begin position="38"/>
        <end position="57"/>
    </location>
</feature>
<dbReference type="EMBL" id="MJEH01000037">
    <property type="protein sequence ID" value="OEH92030.1"/>
    <property type="molecule type" value="Genomic_DNA"/>
</dbReference>
<evidence type="ECO:0000256" key="1">
    <source>
        <dbReference type="SAM" id="Phobius"/>
    </source>
</evidence>
<feature type="transmembrane region" description="Helical" evidence="1">
    <location>
        <begin position="156"/>
        <end position="176"/>
    </location>
</feature>
<dbReference type="Proteomes" id="UP000095209">
    <property type="component" value="Unassembled WGS sequence"/>
</dbReference>
<reference evidence="2 3" key="1">
    <citation type="submission" date="2016-08" db="EMBL/GenBank/DDBJ databases">
        <title>Genome of Bacillus solimangrovi GH2-4.</title>
        <authorList>
            <person name="Lim S."/>
            <person name="Kim B.-C."/>
        </authorList>
    </citation>
    <scope>NUCLEOTIDE SEQUENCE [LARGE SCALE GENOMIC DNA]</scope>
    <source>
        <strain evidence="2 3">GH2-4</strain>
    </source>
</reference>
<feature type="transmembrane region" description="Helical" evidence="1">
    <location>
        <begin position="69"/>
        <end position="95"/>
    </location>
</feature>
<evidence type="ECO:0000313" key="2">
    <source>
        <dbReference type="EMBL" id="OEH92030.1"/>
    </source>
</evidence>
<evidence type="ECO:0000313" key="3">
    <source>
        <dbReference type="Proteomes" id="UP000095209"/>
    </source>
</evidence>
<feature type="transmembrane region" description="Helical" evidence="1">
    <location>
        <begin position="188"/>
        <end position="209"/>
    </location>
</feature>
<sequence length="232" mass="25954">MILTIADFMKVYPLSNSQHNLYNNKHILAIKFGEGRSVSVTASLFVTISAMILLILLNMRITWSKKTRISTMAGMMIAMVVGMLTGLLGGIILGILLNGNLFFSTLISMGVGVVIGFIIGLPTGIISILDGMLSGLMGGMMGAMLGEMISSEYWDIITKVMFIMFIALMLTLFYYIQDETTEKGEKYYFSMIRNPVVLAVSFLAFFYFYNMLGSIFEHSEINSHLHNYKFFK</sequence>
<feature type="transmembrane region" description="Helical" evidence="1">
    <location>
        <begin position="101"/>
        <end position="121"/>
    </location>
</feature>
<dbReference type="STRING" id="1305675.BFG57_17070"/>
<comment type="caution">
    <text evidence="2">The sequence shown here is derived from an EMBL/GenBank/DDBJ whole genome shotgun (WGS) entry which is preliminary data.</text>
</comment>
<dbReference type="AlphaFoldDB" id="A0A1E5LD94"/>
<protein>
    <submittedName>
        <fullName evidence="2">Uncharacterized protein</fullName>
    </submittedName>
</protein>
<organism evidence="2 3">
    <name type="scientific">Bacillus solimangrovi</name>
    <dbReference type="NCBI Taxonomy" id="1305675"/>
    <lineage>
        <taxon>Bacteria</taxon>
        <taxon>Bacillati</taxon>
        <taxon>Bacillota</taxon>
        <taxon>Bacilli</taxon>
        <taxon>Bacillales</taxon>
        <taxon>Bacillaceae</taxon>
        <taxon>Bacillus</taxon>
    </lineage>
</organism>
<name>A0A1E5LD94_9BACI</name>
<keyword evidence="1" id="KW-0812">Transmembrane</keyword>
<keyword evidence="1" id="KW-1133">Transmembrane helix</keyword>
<gene>
    <name evidence="2" type="ORF">BFG57_17070</name>
</gene>
<keyword evidence="3" id="KW-1185">Reference proteome</keyword>
<keyword evidence="1" id="KW-0472">Membrane</keyword>
<accession>A0A1E5LD94</accession>
<proteinExistence type="predicted"/>